<proteinExistence type="predicted"/>
<accession>A0AAU9Q0K2</accession>
<evidence type="ECO:0000259" key="1">
    <source>
        <dbReference type="PROSITE" id="PS51278"/>
    </source>
</evidence>
<reference evidence="2" key="1">
    <citation type="submission" date="2022-01" db="EMBL/GenBank/DDBJ databases">
        <authorList>
            <person name="Lagorce A."/>
        </authorList>
    </citation>
    <scope>NUCLEOTIDE SEQUENCE</scope>
    <source>
        <strain evidence="2">Th15_F1_D04</strain>
    </source>
</reference>
<name>A0AAU9Q0K2_9VIBR</name>
<organism evidence="2 3">
    <name type="scientific">Vibrio owensii</name>
    <dbReference type="NCBI Taxonomy" id="696485"/>
    <lineage>
        <taxon>Bacteria</taxon>
        <taxon>Pseudomonadati</taxon>
        <taxon>Pseudomonadota</taxon>
        <taxon>Gammaproteobacteria</taxon>
        <taxon>Vibrionales</taxon>
        <taxon>Vibrionaceae</taxon>
        <taxon>Vibrio</taxon>
    </lineage>
</organism>
<dbReference type="Proteomes" id="UP001295420">
    <property type="component" value="Unassembled WGS sequence"/>
</dbReference>
<dbReference type="RefSeq" id="WP_409929985.1">
    <property type="nucleotide sequence ID" value="NZ_CAKMTQ010000001.1"/>
</dbReference>
<comment type="caution">
    <text evidence="2">The sequence shown here is derived from an EMBL/GenBank/DDBJ whole genome shotgun (WGS) entry which is preliminary data.</text>
</comment>
<dbReference type="EMBL" id="CAKMTQ010000001">
    <property type="protein sequence ID" value="CAH1521302.1"/>
    <property type="molecule type" value="Genomic_DNA"/>
</dbReference>
<protein>
    <recommendedName>
        <fullName evidence="1">Glutamine amidotransferase type-2 domain-containing protein</fullName>
    </recommendedName>
</protein>
<dbReference type="InterPro" id="IPR017932">
    <property type="entry name" value="GATase_2_dom"/>
</dbReference>
<feature type="domain" description="Glutamine amidotransferase type-2" evidence="1">
    <location>
        <begin position="2"/>
        <end position="187"/>
    </location>
</feature>
<dbReference type="InterPro" id="IPR029055">
    <property type="entry name" value="Ntn_hydrolases_N"/>
</dbReference>
<evidence type="ECO:0000313" key="2">
    <source>
        <dbReference type="EMBL" id="CAH1521302.1"/>
    </source>
</evidence>
<dbReference type="PROSITE" id="PS51278">
    <property type="entry name" value="GATASE_TYPE_2"/>
    <property type="match status" value="1"/>
</dbReference>
<dbReference type="Gene3D" id="3.60.20.10">
    <property type="entry name" value="Glutamine Phosphoribosylpyrophosphate, subunit 1, domain 1"/>
    <property type="match status" value="1"/>
</dbReference>
<dbReference type="AlphaFoldDB" id="A0AAU9Q0K2"/>
<gene>
    <name evidence="2" type="ORF">THF1D04_10752</name>
</gene>
<sequence length="187" mass="20696">MCGIFGHVGKSPNIELLAELSELASHRGTDMCGFCVNGETQHFLGRKVPELTEYVGGYLLGHYRLYNGVGTHDKLEMAHPITIGSTTIIHNGAVDEPEALSERFSIKGETHDTKIIARALDSVTDLSSVFAFSGSHAIAITKNGVFTISVKNMPLFCRWENDDFYFCSKQFDHSERIGNREIQLTIS</sequence>
<dbReference type="SUPFAM" id="SSF56235">
    <property type="entry name" value="N-terminal nucleophile aminohydrolases (Ntn hydrolases)"/>
    <property type="match status" value="1"/>
</dbReference>
<evidence type="ECO:0000313" key="3">
    <source>
        <dbReference type="Proteomes" id="UP001295420"/>
    </source>
</evidence>